<protein>
    <recommendedName>
        <fullName evidence="6">NAC domain-containing protein</fullName>
    </recommendedName>
</protein>
<dbReference type="InterPro" id="IPR003441">
    <property type="entry name" value="NAC-dom"/>
</dbReference>
<comment type="caution">
    <text evidence="7">The sequence shown here is derived from an EMBL/GenBank/DDBJ whole genome shotgun (WGS) entry which is preliminary data.</text>
</comment>
<evidence type="ECO:0000256" key="3">
    <source>
        <dbReference type="ARBA" id="ARBA00023163"/>
    </source>
</evidence>
<feature type="compositionally biased region" description="Basic and acidic residues" evidence="5">
    <location>
        <begin position="355"/>
        <end position="372"/>
    </location>
</feature>
<dbReference type="Proteomes" id="UP001443914">
    <property type="component" value="Unassembled WGS sequence"/>
</dbReference>
<evidence type="ECO:0000313" key="7">
    <source>
        <dbReference type="EMBL" id="KAK9740567.1"/>
    </source>
</evidence>
<evidence type="ECO:0000313" key="8">
    <source>
        <dbReference type="Proteomes" id="UP001443914"/>
    </source>
</evidence>
<dbReference type="PANTHER" id="PTHR31719">
    <property type="entry name" value="NAC TRANSCRIPTION FACTOR 56"/>
    <property type="match status" value="1"/>
</dbReference>
<keyword evidence="4" id="KW-0539">Nucleus</keyword>
<dbReference type="PANTHER" id="PTHR31719:SF179">
    <property type="entry name" value="OS08G0148400 PROTEIN"/>
    <property type="match status" value="1"/>
</dbReference>
<dbReference type="EMBL" id="JBDFQZ010000003">
    <property type="protein sequence ID" value="KAK9740567.1"/>
    <property type="molecule type" value="Genomic_DNA"/>
</dbReference>
<keyword evidence="1" id="KW-0805">Transcription regulation</keyword>
<evidence type="ECO:0000259" key="6">
    <source>
        <dbReference type="PROSITE" id="PS51005"/>
    </source>
</evidence>
<feature type="region of interest" description="Disordered" evidence="5">
    <location>
        <begin position="323"/>
        <end position="348"/>
    </location>
</feature>
<name>A0AAW1M4N4_SAPOF</name>
<keyword evidence="3" id="KW-0804">Transcription</keyword>
<keyword evidence="2" id="KW-0238">DNA-binding</keyword>
<dbReference type="GO" id="GO:0003677">
    <property type="term" value="F:DNA binding"/>
    <property type="evidence" value="ECO:0007669"/>
    <property type="project" value="UniProtKB-KW"/>
</dbReference>
<feature type="domain" description="NAC" evidence="6">
    <location>
        <begin position="8"/>
        <end position="139"/>
    </location>
</feature>
<gene>
    <name evidence="7" type="ORF">RND81_03G045100</name>
</gene>
<evidence type="ECO:0000256" key="1">
    <source>
        <dbReference type="ARBA" id="ARBA00023015"/>
    </source>
</evidence>
<reference evidence="7 8" key="1">
    <citation type="submission" date="2024-03" db="EMBL/GenBank/DDBJ databases">
        <title>WGS assembly of Saponaria officinalis var. Norfolk2.</title>
        <authorList>
            <person name="Jenkins J."/>
            <person name="Shu S."/>
            <person name="Grimwood J."/>
            <person name="Barry K."/>
            <person name="Goodstein D."/>
            <person name="Schmutz J."/>
            <person name="Leebens-Mack J."/>
            <person name="Osbourn A."/>
        </authorList>
    </citation>
    <scope>NUCLEOTIDE SEQUENCE [LARGE SCALE GENOMIC DNA]</scope>
    <source>
        <strain evidence="8">cv. Norfolk2</strain>
        <strain evidence="7">JIC</strain>
        <tissue evidence="7">Leaf</tissue>
    </source>
</reference>
<dbReference type="InterPro" id="IPR036093">
    <property type="entry name" value="NAC_dom_sf"/>
</dbReference>
<dbReference type="EMBL" id="JBDFQZ010000003">
    <property type="protein sequence ID" value="KAK9740566.1"/>
    <property type="molecule type" value="Genomic_DNA"/>
</dbReference>
<sequence length="390" mass="43518">MCRPGPSSLSDIGVYWTDQELIVFLDKIQHGSPPPSNVLVDVNPFQHKPSSLPDGMWYFVLTDTEKGTEAETGVWKVLGDGCQIYEDSKLTGWRSTFEFYKGSSDDRHRTNWVMQKYWTMQKGTHSVKVSGSLCRVFHRDVEHRKQKRQRHLEPVSVIGQESLLQEEHNSRDTQNILAKEIFLQVEHNSRDTQNIPAKGSEVIVRHDNTKSSDPGESPEDLDCFCSGDYLELLDLVNPGSSTSSSDNSSCVSMASDEIFDYLELLNDLEPENSKHSQSSSTSCHLSVSTSSVPKVVVSPATRGSFVTQVEGHAPAKSLELEHPLSCPVNDKNDNSATSHAGKNHKDIRVNSTEAVNHHEASSSKTSATDKGKKIAHRKMKMLKNLCFFPF</sequence>
<keyword evidence="8" id="KW-1185">Reference proteome</keyword>
<evidence type="ECO:0000256" key="5">
    <source>
        <dbReference type="SAM" id="MobiDB-lite"/>
    </source>
</evidence>
<dbReference type="PROSITE" id="PS51005">
    <property type="entry name" value="NAC"/>
    <property type="match status" value="1"/>
</dbReference>
<proteinExistence type="predicted"/>
<dbReference type="Gene3D" id="2.170.150.80">
    <property type="entry name" value="NAC domain"/>
    <property type="match status" value="1"/>
</dbReference>
<accession>A0AAW1M4N4</accession>
<dbReference type="SUPFAM" id="SSF101941">
    <property type="entry name" value="NAC domain"/>
    <property type="match status" value="1"/>
</dbReference>
<dbReference type="GO" id="GO:0006355">
    <property type="term" value="P:regulation of DNA-templated transcription"/>
    <property type="evidence" value="ECO:0007669"/>
    <property type="project" value="InterPro"/>
</dbReference>
<evidence type="ECO:0000256" key="2">
    <source>
        <dbReference type="ARBA" id="ARBA00023125"/>
    </source>
</evidence>
<dbReference type="EMBL" id="JBDFQZ010000003">
    <property type="protein sequence ID" value="KAK9740568.1"/>
    <property type="molecule type" value="Genomic_DNA"/>
</dbReference>
<organism evidence="7 8">
    <name type="scientific">Saponaria officinalis</name>
    <name type="common">Common soapwort</name>
    <name type="synonym">Lychnis saponaria</name>
    <dbReference type="NCBI Taxonomy" id="3572"/>
    <lineage>
        <taxon>Eukaryota</taxon>
        <taxon>Viridiplantae</taxon>
        <taxon>Streptophyta</taxon>
        <taxon>Embryophyta</taxon>
        <taxon>Tracheophyta</taxon>
        <taxon>Spermatophyta</taxon>
        <taxon>Magnoliopsida</taxon>
        <taxon>eudicotyledons</taxon>
        <taxon>Gunneridae</taxon>
        <taxon>Pentapetalae</taxon>
        <taxon>Caryophyllales</taxon>
        <taxon>Caryophyllaceae</taxon>
        <taxon>Caryophylleae</taxon>
        <taxon>Saponaria</taxon>
    </lineage>
</organism>
<dbReference type="AlphaFoldDB" id="A0AAW1M4N4"/>
<dbReference type="Pfam" id="PF02365">
    <property type="entry name" value="NAM"/>
    <property type="match status" value="1"/>
</dbReference>
<evidence type="ECO:0000256" key="4">
    <source>
        <dbReference type="ARBA" id="ARBA00023242"/>
    </source>
</evidence>
<feature type="region of interest" description="Disordered" evidence="5">
    <location>
        <begin position="354"/>
        <end position="373"/>
    </location>
</feature>